<keyword evidence="2" id="KW-0812">Transmembrane</keyword>
<evidence type="ECO:0000313" key="4">
    <source>
        <dbReference type="EMBL" id="RZS85825.1"/>
    </source>
</evidence>
<keyword evidence="2" id="KW-0564">Palmitate</keyword>
<dbReference type="Gene3D" id="2.20.200.10">
    <property type="entry name" value="Outer membrane efflux proteins (OEP)"/>
    <property type="match status" value="1"/>
</dbReference>
<gene>
    <name evidence="4" type="ORF">EV675_1855</name>
</gene>
<dbReference type="Pfam" id="PF02321">
    <property type="entry name" value="OEP"/>
    <property type="match status" value="2"/>
</dbReference>
<dbReference type="GO" id="GO:0005886">
    <property type="term" value="C:plasma membrane"/>
    <property type="evidence" value="ECO:0007669"/>
    <property type="project" value="UniProtKB-SubCell"/>
</dbReference>
<evidence type="ECO:0000313" key="5">
    <source>
        <dbReference type="Proteomes" id="UP000292445"/>
    </source>
</evidence>
<keyword evidence="3" id="KW-0175">Coiled coil</keyword>
<keyword evidence="2" id="KW-0732">Signal</keyword>
<keyword evidence="5" id="KW-1185">Reference proteome</keyword>
<name>A0A4Q7NL31_9BURK</name>
<evidence type="ECO:0000256" key="2">
    <source>
        <dbReference type="RuleBase" id="RU362097"/>
    </source>
</evidence>
<dbReference type="InterPro" id="IPR003423">
    <property type="entry name" value="OMP_efflux"/>
</dbReference>
<accession>A0A4Q7NL31</accession>
<dbReference type="NCBIfam" id="TIGR01845">
    <property type="entry name" value="outer_NodT"/>
    <property type="match status" value="1"/>
</dbReference>
<dbReference type="Proteomes" id="UP000292445">
    <property type="component" value="Unassembled WGS sequence"/>
</dbReference>
<feature type="coiled-coil region" evidence="3">
    <location>
        <begin position="149"/>
        <end position="201"/>
    </location>
</feature>
<dbReference type="Gene3D" id="1.20.1600.10">
    <property type="entry name" value="Outer membrane efflux proteins (OEP)"/>
    <property type="match status" value="1"/>
</dbReference>
<comment type="subcellular location">
    <subcellularLocation>
        <location evidence="2">Cell membrane</location>
        <topology evidence="2">Lipid-anchor</topology>
    </subcellularLocation>
</comment>
<comment type="similarity">
    <text evidence="1 2">Belongs to the outer membrane factor (OMF) (TC 1.B.17) family.</text>
</comment>
<comment type="caution">
    <text evidence="4">The sequence shown here is derived from an EMBL/GenBank/DDBJ whole genome shotgun (WGS) entry which is preliminary data.</text>
</comment>
<keyword evidence="2" id="KW-0472">Membrane</keyword>
<evidence type="ECO:0000256" key="3">
    <source>
        <dbReference type="SAM" id="Coils"/>
    </source>
</evidence>
<feature type="chain" id="PRO_5021017045" evidence="2">
    <location>
        <begin position="21"/>
        <end position="470"/>
    </location>
</feature>
<reference evidence="4 5" key="1">
    <citation type="submission" date="2019-02" db="EMBL/GenBank/DDBJ databases">
        <title>Genomic Encyclopedia of Type Strains, Phase IV (KMG-IV): sequencing the most valuable type-strain genomes for metagenomic binning, comparative biology and taxonomic classification.</title>
        <authorList>
            <person name="Goeker M."/>
        </authorList>
    </citation>
    <scope>NUCLEOTIDE SEQUENCE [LARGE SCALE GENOMIC DNA]</scope>
    <source>
        <strain evidence="4 5">K24</strain>
    </source>
</reference>
<sequence length="470" mass="50921">MYKQPVMPAMLAMAALIAGCAVGPRYEAPPVATIALASPEQARFSAQPSAAPWWSFFDDPALERLIAAALERNHDVRQAYASLQGARAMYDERELDRYPAVTAQAAWRRGVQQQAMATGDPERKPFENFRAGFDAQWEIDLFGRLAHLAASAQAQADAARADLDRVRLAIAADVARYHYEYQGLQRRLEVARAQAESWRQTVRLVDASVRAGSGLREDLENARANLARSEAAIAPLWAASQETRYRLDVLLGRRPGETAVPADAGGQAPLVGRLPLGDVDALIRNRPDVVRAERLLAASTENEGAATADLYPRVSLGGFIGFFALRGGDLGGAARAFEVAPTVDWPAFRLGSARARLRAAHAQSTGAQARYEQTLLLAQEEVEGALTRLAHQQERLAALARSAAHARSGLEIATRRYRAGAGPYLAVLENQRSYYQISQEATEAETASYVNAVALYKALGWGMGAAGENS</sequence>
<keyword evidence="2" id="KW-1134">Transmembrane beta strand</keyword>
<dbReference type="PANTHER" id="PTHR30203">
    <property type="entry name" value="OUTER MEMBRANE CATION EFFLUX PROTEIN"/>
    <property type="match status" value="1"/>
</dbReference>
<feature type="signal peptide" evidence="2">
    <location>
        <begin position="1"/>
        <end position="20"/>
    </location>
</feature>
<proteinExistence type="inferred from homology"/>
<dbReference type="GO" id="GO:0015562">
    <property type="term" value="F:efflux transmembrane transporter activity"/>
    <property type="evidence" value="ECO:0007669"/>
    <property type="project" value="InterPro"/>
</dbReference>
<dbReference type="PROSITE" id="PS51257">
    <property type="entry name" value="PROKAR_LIPOPROTEIN"/>
    <property type="match status" value="1"/>
</dbReference>
<dbReference type="OrthoDB" id="9770517at2"/>
<protein>
    <submittedName>
        <fullName evidence="4">Multidrug efflux system outer membrane protein</fullName>
    </submittedName>
</protein>
<evidence type="ECO:0000256" key="1">
    <source>
        <dbReference type="ARBA" id="ARBA00007613"/>
    </source>
</evidence>
<dbReference type="EMBL" id="SGXC01000001">
    <property type="protein sequence ID" value="RZS85825.1"/>
    <property type="molecule type" value="Genomic_DNA"/>
</dbReference>
<organism evidence="4 5">
    <name type="scientific">Pigmentiphaga kullae</name>
    <dbReference type="NCBI Taxonomy" id="151784"/>
    <lineage>
        <taxon>Bacteria</taxon>
        <taxon>Pseudomonadati</taxon>
        <taxon>Pseudomonadota</taxon>
        <taxon>Betaproteobacteria</taxon>
        <taxon>Burkholderiales</taxon>
        <taxon>Alcaligenaceae</taxon>
        <taxon>Pigmentiphaga</taxon>
    </lineage>
</organism>
<dbReference type="PANTHER" id="PTHR30203:SF25">
    <property type="entry name" value="OUTER MEMBRANE PROTEIN-RELATED"/>
    <property type="match status" value="1"/>
</dbReference>
<keyword evidence="2" id="KW-0449">Lipoprotein</keyword>
<dbReference type="InterPro" id="IPR010131">
    <property type="entry name" value="MdtP/NodT-like"/>
</dbReference>
<dbReference type="SUPFAM" id="SSF56954">
    <property type="entry name" value="Outer membrane efflux proteins (OEP)"/>
    <property type="match status" value="1"/>
</dbReference>
<dbReference type="AlphaFoldDB" id="A0A4Q7NL31"/>
<dbReference type="RefSeq" id="WP_130356978.1">
    <property type="nucleotide sequence ID" value="NZ_SGXC01000001.1"/>
</dbReference>